<dbReference type="InterPro" id="IPR011343">
    <property type="entry name" value="DeoC"/>
</dbReference>
<feature type="active site" description="Schiff-base intermediate with acetaldehyde" evidence="6">
    <location>
        <position position="154"/>
    </location>
</feature>
<dbReference type="InterPro" id="IPR013785">
    <property type="entry name" value="Aldolase_TIM"/>
</dbReference>
<dbReference type="Proteomes" id="UP001595955">
    <property type="component" value="Unassembled WGS sequence"/>
</dbReference>
<organism evidence="7 8">
    <name type="scientific">Georgenia faecalis</name>
    <dbReference type="NCBI Taxonomy" id="2483799"/>
    <lineage>
        <taxon>Bacteria</taxon>
        <taxon>Bacillati</taxon>
        <taxon>Actinomycetota</taxon>
        <taxon>Actinomycetes</taxon>
        <taxon>Micrococcales</taxon>
        <taxon>Bogoriellaceae</taxon>
        <taxon>Georgenia</taxon>
    </lineage>
</organism>
<keyword evidence="3 6" id="KW-0456">Lyase</keyword>
<comment type="subcellular location">
    <subcellularLocation>
        <location evidence="6">Cytoplasm</location>
    </subcellularLocation>
</comment>
<dbReference type="EC" id="4.1.2.4" evidence="6"/>
<dbReference type="HAMAP" id="MF_00114">
    <property type="entry name" value="DeoC_type1"/>
    <property type="match status" value="1"/>
</dbReference>
<dbReference type="SUPFAM" id="SSF51569">
    <property type="entry name" value="Aldolase"/>
    <property type="match status" value="1"/>
</dbReference>
<comment type="pathway">
    <text evidence="6">Carbohydrate degradation; 2-deoxy-D-ribose 1-phosphate degradation; D-glyceraldehyde 3-phosphate and acetaldehyde from 2-deoxy-alpha-D-ribose 1-phosphate: step 2/2.</text>
</comment>
<dbReference type="PANTHER" id="PTHR10889:SF1">
    <property type="entry name" value="DEOXYRIBOSE-PHOSPHATE ALDOLASE"/>
    <property type="match status" value="1"/>
</dbReference>
<dbReference type="Pfam" id="PF01791">
    <property type="entry name" value="DeoC"/>
    <property type="match status" value="1"/>
</dbReference>
<evidence type="ECO:0000256" key="5">
    <source>
        <dbReference type="ARBA" id="ARBA00048791"/>
    </source>
</evidence>
<dbReference type="PIRSF" id="PIRSF001357">
    <property type="entry name" value="DeoC"/>
    <property type="match status" value="1"/>
</dbReference>
<comment type="similarity">
    <text evidence="1 6">Belongs to the DeoC/FbaB aldolase family. DeoC type 1 subfamily.</text>
</comment>
<feature type="active site" description="Proton donor/acceptor" evidence="6">
    <location>
        <position position="184"/>
    </location>
</feature>
<feature type="active site" description="Proton donor/acceptor" evidence="6">
    <location>
        <position position="91"/>
    </location>
</feature>
<comment type="function">
    <text evidence="6">Catalyzes a reversible aldol reaction between acetaldehyde and D-glyceraldehyde 3-phosphate to generate 2-deoxy-D-ribose 5-phosphate.</text>
</comment>
<keyword evidence="8" id="KW-1185">Reference proteome</keyword>
<keyword evidence="4 6" id="KW-0704">Schiff base</keyword>
<evidence type="ECO:0000256" key="6">
    <source>
        <dbReference type="HAMAP-Rule" id="MF_00114"/>
    </source>
</evidence>
<dbReference type="SMART" id="SM01133">
    <property type="entry name" value="DeoC"/>
    <property type="match status" value="1"/>
</dbReference>
<accession>A0ABV9D7E0</accession>
<evidence type="ECO:0000313" key="7">
    <source>
        <dbReference type="EMBL" id="MFC4554277.1"/>
    </source>
</evidence>
<keyword evidence="2 6" id="KW-0963">Cytoplasm</keyword>
<dbReference type="InterPro" id="IPR028581">
    <property type="entry name" value="DeoC_typeI"/>
</dbReference>
<dbReference type="CDD" id="cd00959">
    <property type="entry name" value="DeoC"/>
    <property type="match status" value="1"/>
</dbReference>
<proteinExistence type="inferred from homology"/>
<evidence type="ECO:0000256" key="4">
    <source>
        <dbReference type="ARBA" id="ARBA00023270"/>
    </source>
</evidence>
<dbReference type="GO" id="GO:0004139">
    <property type="term" value="F:deoxyribose-phosphate aldolase activity"/>
    <property type="evidence" value="ECO:0007669"/>
    <property type="project" value="UniProtKB-EC"/>
</dbReference>
<dbReference type="EMBL" id="JBHSGF010000002">
    <property type="protein sequence ID" value="MFC4554277.1"/>
    <property type="molecule type" value="Genomic_DNA"/>
</dbReference>
<dbReference type="PANTHER" id="PTHR10889">
    <property type="entry name" value="DEOXYRIBOSE-PHOSPHATE ALDOLASE"/>
    <property type="match status" value="1"/>
</dbReference>
<dbReference type="RefSeq" id="WP_122824804.1">
    <property type="nucleotide sequence ID" value="NZ_CP033325.1"/>
</dbReference>
<evidence type="ECO:0000256" key="2">
    <source>
        <dbReference type="ARBA" id="ARBA00022490"/>
    </source>
</evidence>
<evidence type="ECO:0000256" key="3">
    <source>
        <dbReference type="ARBA" id="ARBA00023239"/>
    </source>
</evidence>
<evidence type="ECO:0000256" key="1">
    <source>
        <dbReference type="ARBA" id="ARBA00010936"/>
    </source>
</evidence>
<reference evidence="8" key="1">
    <citation type="journal article" date="2019" name="Int. J. Syst. Evol. Microbiol.">
        <title>The Global Catalogue of Microorganisms (GCM) 10K type strain sequencing project: providing services to taxonomists for standard genome sequencing and annotation.</title>
        <authorList>
            <consortium name="The Broad Institute Genomics Platform"/>
            <consortium name="The Broad Institute Genome Sequencing Center for Infectious Disease"/>
            <person name="Wu L."/>
            <person name="Ma J."/>
        </authorList>
    </citation>
    <scope>NUCLEOTIDE SEQUENCE [LARGE SCALE GENOMIC DNA]</scope>
    <source>
        <strain evidence="8">JCM 3369</strain>
    </source>
</reference>
<dbReference type="Gene3D" id="3.20.20.70">
    <property type="entry name" value="Aldolase class I"/>
    <property type="match status" value="1"/>
</dbReference>
<dbReference type="InterPro" id="IPR002915">
    <property type="entry name" value="DeoC/FbaB/LacD_aldolase"/>
</dbReference>
<comment type="catalytic activity">
    <reaction evidence="5 6">
        <text>2-deoxy-D-ribose 5-phosphate = D-glyceraldehyde 3-phosphate + acetaldehyde</text>
        <dbReference type="Rhea" id="RHEA:12821"/>
        <dbReference type="ChEBI" id="CHEBI:15343"/>
        <dbReference type="ChEBI" id="CHEBI:59776"/>
        <dbReference type="ChEBI" id="CHEBI:62877"/>
        <dbReference type="EC" id="4.1.2.4"/>
    </reaction>
</comment>
<comment type="caution">
    <text evidence="7">The sequence shown here is derived from an EMBL/GenBank/DDBJ whole genome shotgun (WGS) entry which is preliminary data.</text>
</comment>
<dbReference type="NCBIfam" id="TIGR00126">
    <property type="entry name" value="deoC"/>
    <property type="match status" value="1"/>
</dbReference>
<sequence length="220" mass="22104">MSSLSRTDVARMVDHTLLKPEATPEQVAALVAEARQLGVLAVCVSPSQLPLEDTGDLVVAAVAGFPSGAHKSEVKAAEAARAVADGAQEIDMVIDLSLVLTGRYDACEAEIRAVREAVPAPTVLKVIIESAALTDDQIIAACRAAEAAGADFVKTSTGFHPAGGASVRAVEVMASTVGGRLGVKASGGIRDAATAAAMIEAGATRLGLSGSAAVLDGFAD</sequence>
<evidence type="ECO:0000313" key="8">
    <source>
        <dbReference type="Proteomes" id="UP001595955"/>
    </source>
</evidence>
<gene>
    <name evidence="6 7" type="primary">deoC</name>
    <name evidence="7" type="ORF">ACFO3F_03365</name>
</gene>
<name>A0ABV9D7E0_9MICO</name>
<protein>
    <recommendedName>
        <fullName evidence="6">Deoxyribose-phosphate aldolase</fullName>
        <shortName evidence="6">DERA</shortName>
        <ecNumber evidence="6">4.1.2.4</ecNumber>
    </recommendedName>
    <alternativeName>
        <fullName evidence="6">2-deoxy-D-ribose 5-phosphate aldolase</fullName>
    </alternativeName>
    <alternativeName>
        <fullName evidence="6">Phosphodeoxyriboaldolase</fullName>
        <shortName evidence="6">Deoxyriboaldolase</shortName>
    </alternativeName>
</protein>